<dbReference type="Gene3D" id="2.60.120.260">
    <property type="entry name" value="Galactose-binding domain-like"/>
    <property type="match status" value="1"/>
</dbReference>
<dbReference type="InterPro" id="IPR059177">
    <property type="entry name" value="GH29D-like_dom"/>
</dbReference>
<feature type="domain" description="GH29D-like beta-sandwich" evidence="1">
    <location>
        <begin position="124"/>
        <end position="190"/>
    </location>
</feature>
<dbReference type="AlphaFoldDB" id="A0A382PS21"/>
<dbReference type="EMBL" id="UINC01109371">
    <property type="protein sequence ID" value="SVC76149.1"/>
    <property type="molecule type" value="Genomic_DNA"/>
</dbReference>
<name>A0A382PS21_9ZZZZ</name>
<evidence type="ECO:0000259" key="1">
    <source>
        <dbReference type="Pfam" id="PF13290"/>
    </source>
</evidence>
<organism evidence="2">
    <name type="scientific">marine metagenome</name>
    <dbReference type="NCBI Taxonomy" id="408172"/>
    <lineage>
        <taxon>unclassified sequences</taxon>
        <taxon>metagenomes</taxon>
        <taxon>ecological metagenomes</taxon>
    </lineage>
</organism>
<accession>A0A382PS21</accession>
<dbReference type="Pfam" id="PF08757">
    <property type="entry name" value="CotH"/>
    <property type="match status" value="1"/>
</dbReference>
<protein>
    <recommendedName>
        <fullName evidence="1">GH29D-like beta-sandwich domain-containing protein</fullName>
    </recommendedName>
</protein>
<gene>
    <name evidence="2" type="ORF">METZ01_LOCUS329003</name>
</gene>
<proteinExistence type="predicted"/>
<dbReference type="Pfam" id="PF13290">
    <property type="entry name" value="CHB_HEX_C_1"/>
    <property type="match status" value="1"/>
</dbReference>
<feature type="non-terminal residue" evidence="2">
    <location>
        <position position="340"/>
    </location>
</feature>
<evidence type="ECO:0000313" key="2">
    <source>
        <dbReference type="EMBL" id="SVC76149.1"/>
    </source>
</evidence>
<sequence length="340" mass="36902">MHLQYEDGFAAFINGKKVASDNAPATLNWKSGAPQNRPDSTATTPVEFSIPNAGNVLVEGRNLLAIHGLNNLVTSSDLLILPELIAYKKTEVMDSFGYMFVPTPRARNDETVPGVEAGVAFLQPSQSFQSSIKIELQKPEEASPNSNIHYTLDGTLPTASSSVYSRPLTLNGTTPVKARLVHPEGGMGPVGSETYFCLQRSLTNVSSNLPLIVLENYGSGRPPQGDYQTASMAVIEPAEGRSRLTSPFAASSQVGIKIRGSSTSGRSKASLSLEVQDEFGQDRNLSLLGMPNESDWVLWGPYNFDLTLMHNPFIFELSRQIGRYAPRTRFVELYLNTGGG</sequence>
<reference evidence="2" key="1">
    <citation type="submission" date="2018-05" db="EMBL/GenBank/DDBJ databases">
        <authorList>
            <person name="Lanie J.A."/>
            <person name="Ng W.-L."/>
            <person name="Kazmierczak K.M."/>
            <person name="Andrzejewski T.M."/>
            <person name="Davidsen T.M."/>
            <person name="Wayne K.J."/>
            <person name="Tettelin H."/>
            <person name="Glass J.I."/>
            <person name="Rusch D."/>
            <person name="Podicherti R."/>
            <person name="Tsui H.-C.T."/>
            <person name="Winkler M.E."/>
        </authorList>
    </citation>
    <scope>NUCLEOTIDE SEQUENCE</scope>
</reference>
<dbReference type="InterPro" id="IPR014867">
    <property type="entry name" value="Spore_coat_CotH_CotH2/3/7"/>
</dbReference>